<evidence type="ECO:0000256" key="2">
    <source>
        <dbReference type="ARBA" id="ARBA00022837"/>
    </source>
</evidence>
<feature type="domain" description="C2" evidence="4">
    <location>
        <begin position="248"/>
        <end position="373"/>
    </location>
</feature>
<evidence type="ECO:0000313" key="6">
    <source>
        <dbReference type="Proteomes" id="UP000039865"/>
    </source>
</evidence>
<feature type="compositionally biased region" description="Basic and acidic residues" evidence="3">
    <location>
        <begin position="1035"/>
        <end position="1048"/>
    </location>
</feature>
<gene>
    <name evidence="5" type="primary">Contig2430.g2621</name>
    <name evidence="5" type="ORF">STYLEM_1847</name>
</gene>
<feature type="compositionally biased region" description="Low complexity" evidence="3">
    <location>
        <begin position="681"/>
        <end position="694"/>
    </location>
</feature>
<dbReference type="Pfam" id="PF00168">
    <property type="entry name" value="C2"/>
    <property type="match status" value="3"/>
</dbReference>
<dbReference type="OMA" id="HAMELKH"/>
<feature type="compositionally biased region" description="Low complexity" evidence="3">
    <location>
        <begin position="911"/>
        <end position="933"/>
    </location>
</feature>
<organism evidence="5 6">
    <name type="scientific">Stylonychia lemnae</name>
    <name type="common">Ciliate</name>
    <dbReference type="NCBI Taxonomy" id="5949"/>
    <lineage>
        <taxon>Eukaryota</taxon>
        <taxon>Sar</taxon>
        <taxon>Alveolata</taxon>
        <taxon>Ciliophora</taxon>
        <taxon>Intramacronucleata</taxon>
        <taxon>Spirotrichea</taxon>
        <taxon>Stichotrichia</taxon>
        <taxon>Sporadotrichida</taxon>
        <taxon>Oxytrichidae</taxon>
        <taxon>Stylonychinae</taxon>
        <taxon>Stylonychia</taxon>
    </lineage>
</organism>
<keyword evidence="6" id="KW-1185">Reference proteome</keyword>
<feature type="compositionally biased region" description="Polar residues" evidence="3">
    <location>
        <begin position="1310"/>
        <end position="1325"/>
    </location>
</feature>
<name>A0A077ZUB4_STYLE</name>
<dbReference type="Gene3D" id="2.60.40.150">
    <property type="entry name" value="C2 domain"/>
    <property type="match status" value="3"/>
</dbReference>
<feature type="domain" description="C2" evidence="4">
    <location>
        <begin position="1"/>
        <end position="109"/>
    </location>
</feature>
<feature type="compositionally biased region" description="Basic and acidic residues" evidence="3">
    <location>
        <begin position="1358"/>
        <end position="1378"/>
    </location>
</feature>
<dbReference type="InterPro" id="IPR035892">
    <property type="entry name" value="C2_domain_sf"/>
</dbReference>
<dbReference type="PANTHER" id="PTHR46502:SF2">
    <property type="entry name" value="16 KDA PHLOEM PROTEIN 2"/>
    <property type="match status" value="1"/>
</dbReference>
<keyword evidence="1" id="KW-0479">Metal-binding</keyword>
<evidence type="ECO:0000259" key="4">
    <source>
        <dbReference type="PROSITE" id="PS50004"/>
    </source>
</evidence>
<feature type="compositionally biased region" description="Acidic residues" evidence="3">
    <location>
        <begin position="529"/>
        <end position="647"/>
    </location>
</feature>
<feature type="compositionally biased region" description="Acidic residues" evidence="3">
    <location>
        <begin position="656"/>
        <end position="674"/>
    </location>
</feature>
<feature type="region of interest" description="Disordered" evidence="3">
    <location>
        <begin position="1296"/>
        <end position="1332"/>
    </location>
</feature>
<dbReference type="EMBL" id="CCKQ01001774">
    <property type="protein sequence ID" value="CDW72880.1"/>
    <property type="molecule type" value="Genomic_DNA"/>
</dbReference>
<feature type="compositionally biased region" description="Basic and acidic residues" evidence="3">
    <location>
        <begin position="514"/>
        <end position="528"/>
    </location>
</feature>
<feature type="region of interest" description="Disordered" evidence="3">
    <location>
        <begin position="1349"/>
        <end position="1395"/>
    </location>
</feature>
<dbReference type="SMART" id="SM00239">
    <property type="entry name" value="C2"/>
    <property type="match status" value="3"/>
</dbReference>
<dbReference type="SUPFAM" id="SSF49562">
    <property type="entry name" value="C2 domain (Calcium/lipid-binding domain, CaLB)"/>
    <property type="match status" value="3"/>
</dbReference>
<proteinExistence type="predicted"/>
<feature type="compositionally biased region" description="Acidic residues" evidence="3">
    <location>
        <begin position="967"/>
        <end position="993"/>
    </location>
</feature>
<evidence type="ECO:0000256" key="3">
    <source>
        <dbReference type="SAM" id="MobiDB-lite"/>
    </source>
</evidence>
<dbReference type="Proteomes" id="UP000039865">
    <property type="component" value="Unassembled WGS sequence"/>
</dbReference>
<evidence type="ECO:0000256" key="1">
    <source>
        <dbReference type="ARBA" id="ARBA00022723"/>
    </source>
</evidence>
<feature type="region of interest" description="Disordered" evidence="3">
    <location>
        <begin position="511"/>
        <end position="697"/>
    </location>
</feature>
<dbReference type="GO" id="GO:0046872">
    <property type="term" value="F:metal ion binding"/>
    <property type="evidence" value="ECO:0007669"/>
    <property type="project" value="UniProtKB-KW"/>
</dbReference>
<sequence length="1395" mass="161786">MQDSGFEGGVYEVTIVSADLRRYDESTLKIEPFVVAEFIDQKFQTDAVEEGGQNPVWNHSFQITVNKETLKDTLALAIMGKDATSDDIVGNTVIQLKEILPEDGIQKEGHYEIHYGGEDAGSVIIQTRYIEPLISYDFVPSVLTLKINEGIISRELDNIANSSSYLKIEHNGVIHRTKIHKNGGKRPIWDQQFDLVVQDLQEDIILSIIDEELGETNPICVRQLKARHIFKPSKIHYDWIGFQYESEKVGKVNMEFTFRDIIPKTLDLASVGEIQIRVNYASFDNQDSSLEIIQPSVSIEYDDQVLNTSVPQESPSTTPLWNEVLQFKVNDLSLDILIKVQDEDPNHQQLLGQNSVKLQELIQNHVGLYPLFLEEQQVGLIYLEVEYLEIASGQDETMKESMKLSAVKQQSSFKDNQTVYDQTILVQNQVQDDQMLTLSEHNHMSTVVHNGKHSQIEEEQRLNQSSVRADTVLQNYQYGIVTDESDHLLLSSGNLGQTLINPFSQPIIEEQEDETKLQEEEDLAQKENGEDENMQEDEQEPVQQQEEEEYQDQAFEDAQEEQDQQQEPENDQQQENEYQDEFQQEEPPQEEAVEEPPQEEAEEEPPQEEAAEEPPQEEAGEEAAQEEPLEEEPQEEAGEEPPQEEALEQLAQEEQNAADEEEYKQTEEEYQDQVDQDHQQVELMSMRSMKSMKSVQSIKQTMMGTNKSLKSLKQSVKSLDKSMKSLNQSIKSVKNSEQKNQSILQSIKKSAKDNTSLYQSIKKSEYDMMSIKQEELDQPEELRNTFKSQLSMSQRSAINRTVKSQLDKQSTLQKVNEDLGDNISRNTNNNQIRSTIFNQSLKSVKSIKSIKTIKTIKSVKSIKSIKSVKSLNNGQAEEGHAEVATSVHDAEKQSNLEDLNERANEEDENQLQEQQDAEQQQQEQEEQQLQQEPEQQEQEQEQQEQEPEQEQQQEEPEQEQEQPQLDEGQEEQQNEEGPNEQQEEQQEKEEDQQEQQHQEEQQQEEDQQAEAENQSQHESDVKFNELNLHQQKSIVRKDSKLSSIKLDDNEQEQAAQEHYEDQQQAFRESKSQSELNRILAERENEEKLNQSINNNRFPPLQQEIPFQYKTIDVDKKIDFYGKKNSLGATTSLNSTQNTFKNTLKVIKRDQSAQQLTELPPVHAMMFNKQKNDLKMIRNMSQKKFLKPLKKSQQKWDETFTTVSLNNKVGAHPYYRVFFDKPSKKTPDTIFRDHPNSRSRSPQYNERLFDTQTSFNKAKKTYANWDEYFHQMQSKDNIKIHKHFKEFFDKPVNYSPKHQPFKAPQPMENYQPLSKRNSQNNTPTRVSTERRSHERIKKIDTNRYLSNRSQNSGVMRSAVSKDRGVGGKTMRYEERENRISKKYGRNAVESRGNLFQ</sequence>
<feature type="compositionally biased region" description="Basic and acidic residues" evidence="3">
    <location>
        <begin position="1055"/>
        <end position="1071"/>
    </location>
</feature>
<dbReference type="OrthoDB" id="270970at2759"/>
<reference evidence="5 6" key="1">
    <citation type="submission" date="2014-06" db="EMBL/GenBank/DDBJ databases">
        <authorList>
            <person name="Swart Estienne"/>
        </authorList>
    </citation>
    <scope>NUCLEOTIDE SEQUENCE [LARGE SCALE GENOMIC DNA]</scope>
    <source>
        <strain evidence="5 6">130c</strain>
    </source>
</reference>
<dbReference type="PANTHER" id="PTHR46502">
    <property type="entry name" value="C2 DOMAIN-CONTAINING"/>
    <property type="match status" value="1"/>
</dbReference>
<dbReference type="InParanoid" id="A0A077ZUB4"/>
<dbReference type="InterPro" id="IPR000008">
    <property type="entry name" value="C2_dom"/>
</dbReference>
<feature type="region of interest" description="Disordered" evidence="3">
    <location>
        <begin position="870"/>
        <end position="1074"/>
    </location>
</feature>
<evidence type="ECO:0000313" key="5">
    <source>
        <dbReference type="EMBL" id="CDW72880.1"/>
    </source>
</evidence>
<protein>
    <recommendedName>
        <fullName evidence="4">C2 domain-containing protein</fullName>
    </recommendedName>
</protein>
<dbReference type="PROSITE" id="PS50004">
    <property type="entry name" value="C2"/>
    <property type="match status" value="3"/>
</dbReference>
<feature type="compositionally biased region" description="Basic and acidic residues" evidence="3">
    <location>
        <begin position="888"/>
        <end position="903"/>
    </location>
</feature>
<keyword evidence="2" id="KW-0106">Calcium</keyword>
<feature type="compositionally biased region" description="Acidic residues" evidence="3">
    <location>
        <begin position="934"/>
        <end position="960"/>
    </location>
</feature>
<accession>A0A077ZUB4</accession>
<feature type="domain" description="C2" evidence="4">
    <location>
        <begin position="128"/>
        <end position="240"/>
    </location>
</feature>